<keyword evidence="3" id="KW-1003">Cell membrane</keyword>
<dbReference type="Gene3D" id="3.10.580.10">
    <property type="entry name" value="CBS-domain"/>
    <property type="match status" value="1"/>
</dbReference>
<feature type="domain" description="CBS" evidence="8">
    <location>
        <begin position="140"/>
        <end position="197"/>
    </location>
</feature>
<keyword evidence="5 6" id="KW-0129">CBS domain</keyword>
<evidence type="ECO:0000313" key="9">
    <source>
        <dbReference type="EMBL" id="GAK49381.1"/>
    </source>
</evidence>
<dbReference type="AlphaFoldDB" id="A0A0S6VQF6"/>
<evidence type="ECO:0000313" key="10">
    <source>
        <dbReference type="Proteomes" id="UP000030700"/>
    </source>
</evidence>
<dbReference type="InterPro" id="IPR036318">
    <property type="entry name" value="FAD-bd_PCMH-like_sf"/>
</dbReference>
<keyword evidence="4" id="KW-0677">Repeat</keyword>
<dbReference type="SUPFAM" id="SSF56176">
    <property type="entry name" value="FAD-binding/transporter-associated domain-like"/>
    <property type="match status" value="1"/>
</dbReference>
<keyword evidence="7" id="KW-0812">Transmembrane</keyword>
<dbReference type="GO" id="GO:0050660">
    <property type="term" value="F:flavin adenine dinucleotide binding"/>
    <property type="evidence" value="ECO:0007669"/>
    <property type="project" value="InterPro"/>
</dbReference>
<dbReference type="InterPro" id="IPR046342">
    <property type="entry name" value="CBS_dom_sf"/>
</dbReference>
<dbReference type="SMART" id="SM01091">
    <property type="entry name" value="CorC_HlyC"/>
    <property type="match status" value="1"/>
</dbReference>
<organism evidence="9">
    <name type="scientific">Candidatus Moduliflexus flocculans</name>
    <dbReference type="NCBI Taxonomy" id="1499966"/>
    <lineage>
        <taxon>Bacteria</taxon>
        <taxon>Candidatus Moduliflexota</taxon>
        <taxon>Candidatus Moduliflexia</taxon>
        <taxon>Candidatus Moduliflexales</taxon>
        <taxon>Candidatus Moduliflexaceae</taxon>
    </lineage>
</organism>
<name>A0A0S6VQF6_9BACT</name>
<dbReference type="InterPro" id="IPR044751">
    <property type="entry name" value="Ion_transp-like_CBS"/>
</dbReference>
<dbReference type="Proteomes" id="UP000030700">
    <property type="component" value="Unassembled WGS sequence"/>
</dbReference>
<evidence type="ECO:0000256" key="4">
    <source>
        <dbReference type="ARBA" id="ARBA00022737"/>
    </source>
</evidence>
<sequence length="297" mass="33787">MNTHALINTLVLSLCLVVFLILLWHHRRYSTRTSSLHVEPLHDPSVIATNSLREDEAKLIRNIRDFEEGIVREVMVPRIDMVAIEETASLQDFRLLALEKGHSRIPVYRKTVDHVIGIAYIKDLLRYWNDGENTVRVADLMRPPYFVPETKNIPALLHEFQTHKVHIAIVIDEYGGTAGIVTIEDLLEVIFGEIADEHESEKAEMIRQIEANTFEVNAKTSIDKLEEFVGDLAIEQQEFDTVGGLLLAIFGDVPKEGDVVIHRHVKFTILHANKQRILQVKVEREPAPDSSQSLPLS</sequence>
<comment type="similarity">
    <text evidence="2">Belongs to the UPF0053 family.</text>
</comment>
<reference evidence="9" key="1">
    <citation type="journal article" date="2015" name="PeerJ">
        <title>First genomic representation of candidate bacterial phylum KSB3 points to enhanced environmental sensing as a trigger of wastewater bulking.</title>
        <authorList>
            <person name="Sekiguchi Y."/>
            <person name="Ohashi A."/>
            <person name="Parks D.H."/>
            <person name="Yamauchi T."/>
            <person name="Tyson G.W."/>
            <person name="Hugenholtz P."/>
        </authorList>
    </citation>
    <scope>NUCLEOTIDE SEQUENCE [LARGE SCALE GENOMIC DNA]</scope>
</reference>
<dbReference type="EMBL" id="DF820455">
    <property type="protein sequence ID" value="GAK49381.1"/>
    <property type="molecule type" value="Genomic_DNA"/>
</dbReference>
<keyword evidence="7" id="KW-1133">Transmembrane helix</keyword>
<gene>
    <name evidence="9" type="ORF">U14_00603</name>
</gene>
<dbReference type="Pfam" id="PF03471">
    <property type="entry name" value="CorC_HlyC"/>
    <property type="match status" value="1"/>
</dbReference>
<dbReference type="PANTHER" id="PTHR22777:SF32">
    <property type="entry name" value="UPF0053 INNER MEMBRANE PROTEIN YFJD"/>
    <property type="match status" value="1"/>
</dbReference>
<dbReference type="InterPro" id="IPR016169">
    <property type="entry name" value="FAD-bd_PCMH_sub2"/>
</dbReference>
<dbReference type="CDD" id="cd04590">
    <property type="entry name" value="CBS_pair_CorC_HlyC_assoc"/>
    <property type="match status" value="1"/>
</dbReference>
<dbReference type="InterPro" id="IPR005170">
    <property type="entry name" value="Transptr-assoc_dom"/>
</dbReference>
<dbReference type="InterPro" id="IPR000644">
    <property type="entry name" value="CBS_dom"/>
</dbReference>
<dbReference type="STRING" id="1499966.U14_00603"/>
<evidence type="ECO:0000256" key="2">
    <source>
        <dbReference type="ARBA" id="ARBA00006337"/>
    </source>
</evidence>
<keyword evidence="10" id="KW-1185">Reference proteome</keyword>
<dbReference type="GO" id="GO:0005886">
    <property type="term" value="C:plasma membrane"/>
    <property type="evidence" value="ECO:0007669"/>
    <property type="project" value="UniProtKB-SubCell"/>
</dbReference>
<dbReference type="Gene3D" id="3.30.465.10">
    <property type="match status" value="1"/>
</dbReference>
<evidence type="ECO:0000256" key="6">
    <source>
        <dbReference type="PROSITE-ProRule" id="PRU00703"/>
    </source>
</evidence>
<dbReference type="Pfam" id="PF00571">
    <property type="entry name" value="CBS"/>
    <property type="match status" value="2"/>
</dbReference>
<accession>A0A0S6VQF6</accession>
<evidence type="ECO:0000256" key="7">
    <source>
        <dbReference type="SAM" id="Phobius"/>
    </source>
</evidence>
<comment type="subcellular location">
    <subcellularLocation>
        <location evidence="1">Cell membrane</location>
        <topology evidence="1">Multi-pass membrane protein</topology>
    </subcellularLocation>
</comment>
<evidence type="ECO:0000256" key="3">
    <source>
        <dbReference type="ARBA" id="ARBA00022475"/>
    </source>
</evidence>
<dbReference type="HOGENOM" id="CLU_015237_3_0_0"/>
<protein>
    <submittedName>
        <fullName evidence="9">CBS domain containing protein</fullName>
    </submittedName>
</protein>
<evidence type="ECO:0000256" key="1">
    <source>
        <dbReference type="ARBA" id="ARBA00004651"/>
    </source>
</evidence>
<keyword evidence="7" id="KW-0472">Membrane</keyword>
<dbReference type="PANTHER" id="PTHR22777">
    <property type="entry name" value="HEMOLYSIN-RELATED"/>
    <property type="match status" value="1"/>
</dbReference>
<evidence type="ECO:0000259" key="8">
    <source>
        <dbReference type="PROSITE" id="PS51371"/>
    </source>
</evidence>
<proteinExistence type="inferred from homology"/>
<feature type="transmembrane region" description="Helical" evidence="7">
    <location>
        <begin position="6"/>
        <end position="24"/>
    </location>
</feature>
<dbReference type="FunFam" id="3.10.580.10:FF:000002">
    <property type="entry name" value="Magnesium/cobalt efflux protein CorC"/>
    <property type="match status" value="1"/>
</dbReference>
<dbReference type="PROSITE" id="PS51371">
    <property type="entry name" value="CBS"/>
    <property type="match status" value="2"/>
</dbReference>
<feature type="domain" description="CBS" evidence="8">
    <location>
        <begin position="75"/>
        <end position="135"/>
    </location>
</feature>
<evidence type="ECO:0000256" key="5">
    <source>
        <dbReference type="ARBA" id="ARBA00023122"/>
    </source>
</evidence>
<dbReference type="SUPFAM" id="SSF54631">
    <property type="entry name" value="CBS-domain pair"/>
    <property type="match status" value="1"/>
</dbReference>